<dbReference type="EMBL" id="CT868252">
    <property type="protein sequence ID" value="CAK77028.1"/>
    <property type="molecule type" value="Genomic_DNA"/>
</dbReference>
<evidence type="ECO:0000256" key="2">
    <source>
        <dbReference type="ARBA" id="ARBA00022737"/>
    </source>
</evidence>
<feature type="domain" description="C3H1-type" evidence="6">
    <location>
        <begin position="68"/>
        <end position="95"/>
    </location>
</feature>
<proteinExistence type="predicted"/>
<organism evidence="7 8">
    <name type="scientific">Paramecium tetraurelia</name>
    <dbReference type="NCBI Taxonomy" id="5888"/>
    <lineage>
        <taxon>Eukaryota</taxon>
        <taxon>Sar</taxon>
        <taxon>Alveolata</taxon>
        <taxon>Ciliophora</taxon>
        <taxon>Intramacronucleata</taxon>
        <taxon>Oligohymenophorea</taxon>
        <taxon>Peniculida</taxon>
        <taxon>Parameciidae</taxon>
        <taxon>Paramecium</taxon>
    </lineage>
</organism>
<name>A0D1W1_PARTE</name>
<accession>A0D1W1</accession>
<feature type="zinc finger region" description="C3H1-type" evidence="5">
    <location>
        <begin position="127"/>
        <end position="154"/>
    </location>
</feature>
<dbReference type="Pfam" id="PF00642">
    <property type="entry name" value="zf-CCCH"/>
    <property type="match status" value="2"/>
</dbReference>
<dbReference type="InterPro" id="IPR000571">
    <property type="entry name" value="Znf_CCCH"/>
</dbReference>
<dbReference type="InParanoid" id="A0D1W1"/>
<dbReference type="STRING" id="5888.A0D1W1"/>
<dbReference type="HOGENOM" id="CLU_092620_0_0_1"/>
<evidence type="ECO:0000256" key="5">
    <source>
        <dbReference type="PROSITE-ProRule" id="PRU00723"/>
    </source>
</evidence>
<dbReference type="KEGG" id="ptm:GSPATT00012553001"/>
<dbReference type="SMART" id="SM00356">
    <property type="entry name" value="ZnF_C3H1"/>
    <property type="match status" value="2"/>
</dbReference>
<evidence type="ECO:0000259" key="6">
    <source>
        <dbReference type="PROSITE" id="PS50103"/>
    </source>
</evidence>
<dbReference type="FunFam" id="4.10.1000.10:FF:000001">
    <property type="entry name" value="zinc finger CCCH domain-containing protein 15-like"/>
    <property type="match status" value="1"/>
</dbReference>
<keyword evidence="2" id="KW-0677">Repeat</keyword>
<evidence type="ECO:0000256" key="3">
    <source>
        <dbReference type="ARBA" id="ARBA00022771"/>
    </source>
</evidence>
<dbReference type="PROSITE" id="PS50103">
    <property type="entry name" value="ZF_C3H1"/>
    <property type="match status" value="2"/>
</dbReference>
<dbReference type="Gene3D" id="4.10.1000.10">
    <property type="entry name" value="Zinc finger, CCCH-type"/>
    <property type="match status" value="2"/>
</dbReference>
<dbReference type="GeneID" id="5030210"/>
<feature type="domain" description="C3H1-type" evidence="6">
    <location>
        <begin position="127"/>
        <end position="154"/>
    </location>
</feature>
<dbReference type="FunFam" id="4.10.1000.10:FF:000070">
    <property type="entry name" value="Uncharacterized protein"/>
    <property type="match status" value="1"/>
</dbReference>
<dbReference type="RefSeq" id="XP_001444425.1">
    <property type="nucleotide sequence ID" value="XM_001444388.1"/>
</dbReference>
<evidence type="ECO:0000256" key="1">
    <source>
        <dbReference type="ARBA" id="ARBA00022723"/>
    </source>
</evidence>
<keyword evidence="4 5" id="KW-0862">Zinc</keyword>
<gene>
    <name evidence="7" type="ORF">GSPATT00012553001</name>
</gene>
<dbReference type="SUPFAM" id="SSF90229">
    <property type="entry name" value="CCCH zinc finger"/>
    <property type="match status" value="2"/>
</dbReference>
<keyword evidence="3 5" id="KW-0863">Zinc-finger</keyword>
<dbReference type="OrthoDB" id="430732at2759"/>
<dbReference type="GO" id="GO:0008270">
    <property type="term" value="F:zinc ion binding"/>
    <property type="evidence" value="ECO:0007669"/>
    <property type="project" value="UniProtKB-KW"/>
</dbReference>
<dbReference type="GO" id="GO:0003729">
    <property type="term" value="F:mRNA binding"/>
    <property type="evidence" value="ECO:0007669"/>
    <property type="project" value="InterPro"/>
</dbReference>
<feature type="zinc finger region" description="C3H1-type" evidence="5">
    <location>
        <begin position="68"/>
        <end position="95"/>
    </location>
</feature>
<keyword evidence="8" id="KW-1185">Reference proteome</keyword>
<evidence type="ECO:0000256" key="4">
    <source>
        <dbReference type="ARBA" id="ARBA00022833"/>
    </source>
</evidence>
<evidence type="ECO:0000313" key="7">
    <source>
        <dbReference type="EMBL" id="CAK77028.1"/>
    </source>
</evidence>
<dbReference type="InterPro" id="IPR036855">
    <property type="entry name" value="Znf_CCCH_sf"/>
</dbReference>
<dbReference type="PANTHER" id="PTHR12547">
    <property type="entry name" value="CCCH ZINC FINGER/TIS11-RELATED"/>
    <property type="match status" value="1"/>
</dbReference>
<dbReference type="PANTHER" id="PTHR12547:SF18">
    <property type="entry name" value="PROTEIN TIS11"/>
    <property type="match status" value="1"/>
</dbReference>
<evidence type="ECO:0000313" key="8">
    <source>
        <dbReference type="Proteomes" id="UP000000600"/>
    </source>
</evidence>
<sequence length="263" mass="30565">MKNQNNQFIIVKECEKIKRISNKINNFIFIYVLGLVVLQTEEHKFNNYNRQKMHNAVITIPQHGNGRLYKTSICRHFELGNCSIGEKCQFAHGQKELRNPQWYYQDFTLDPILGKIPTIDSNIVITNYKTVLCKYDQQGFCKNGVNCPYAHGTNEKKQARLAPVQLKQMQENKENGDDENVVKFLNQLTDKLMKTDAFKNDKVFYLKLSKKQVLGQLKQTQVMIEEKHHRDAAEQLSLVLSSPSRSSKQQKAYETVYKSLTLN</sequence>
<reference evidence="7 8" key="1">
    <citation type="journal article" date="2006" name="Nature">
        <title>Global trends of whole-genome duplications revealed by the ciliate Paramecium tetraurelia.</title>
        <authorList>
            <consortium name="Genoscope"/>
            <person name="Aury J.-M."/>
            <person name="Jaillon O."/>
            <person name="Duret L."/>
            <person name="Noel B."/>
            <person name="Jubin C."/>
            <person name="Porcel B.M."/>
            <person name="Segurens B."/>
            <person name="Daubin V."/>
            <person name="Anthouard V."/>
            <person name="Aiach N."/>
            <person name="Arnaiz O."/>
            <person name="Billaut A."/>
            <person name="Beisson J."/>
            <person name="Blanc I."/>
            <person name="Bouhouche K."/>
            <person name="Camara F."/>
            <person name="Duharcourt S."/>
            <person name="Guigo R."/>
            <person name="Gogendeau D."/>
            <person name="Katinka M."/>
            <person name="Keller A.-M."/>
            <person name="Kissmehl R."/>
            <person name="Klotz C."/>
            <person name="Koll F."/>
            <person name="Le Moue A."/>
            <person name="Lepere C."/>
            <person name="Malinsky S."/>
            <person name="Nowacki M."/>
            <person name="Nowak J.K."/>
            <person name="Plattner H."/>
            <person name="Poulain J."/>
            <person name="Ruiz F."/>
            <person name="Serrano V."/>
            <person name="Zagulski M."/>
            <person name="Dessen P."/>
            <person name="Betermier M."/>
            <person name="Weissenbach J."/>
            <person name="Scarpelli C."/>
            <person name="Schachter V."/>
            <person name="Sperling L."/>
            <person name="Meyer E."/>
            <person name="Cohen J."/>
            <person name="Wincker P."/>
        </authorList>
    </citation>
    <scope>NUCLEOTIDE SEQUENCE [LARGE SCALE GENOMIC DNA]</scope>
    <source>
        <strain evidence="7 8">Stock d4-2</strain>
    </source>
</reference>
<dbReference type="AlphaFoldDB" id="A0D1W1"/>
<dbReference type="Proteomes" id="UP000000600">
    <property type="component" value="Unassembled WGS sequence"/>
</dbReference>
<dbReference type="InterPro" id="IPR045877">
    <property type="entry name" value="ZFP36-like"/>
</dbReference>
<keyword evidence="1 5" id="KW-0479">Metal-binding</keyword>
<protein>
    <recommendedName>
        <fullName evidence="6">C3H1-type domain-containing protein</fullName>
    </recommendedName>
</protein>
<dbReference type="OMA" id="VMIEEKH"/>